<dbReference type="InterPro" id="IPR008920">
    <property type="entry name" value="TF_FadR/GntR_C"/>
</dbReference>
<dbReference type="OrthoDB" id="6087511at2"/>
<dbReference type="PANTHER" id="PTHR43537">
    <property type="entry name" value="TRANSCRIPTIONAL REGULATOR, GNTR FAMILY"/>
    <property type="match status" value="1"/>
</dbReference>
<evidence type="ECO:0000259" key="4">
    <source>
        <dbReference type="PROSITE" id="PS50949"/>
    </source>
</evidence>
<evidence type="ECO:0000256" key="1">
    <source>
        <dbReference type="ARBA" id="ARBA00023015"/>
    </source>
</evidence>
<dbReference type="InterPro" id="IPR036388">
    <property type="entry name" value="WH-like_DNA-bd_sf"/>
</dbReference>
<dbReference type="Pfam" id="PF07729">
    <property type="entry name" value="FCD"/>
    <property type="match status" value="1"/>
</dbReference>
<evidence type="ECO:0000313" key="5">
    <source>
        <dbReference type="EMBL" id="BAT28554.1"/>
    </source>
</evidence>
<dbReference type="SMART" id="SM00345">
    <property type="entry name" value="HTH_GNTR"/>
    <property type="match status" value="1"/>
</dbReference>
<dbReference type="SUPFAM" id="SSF48008">
    <property type="entry name" value="GntR ligand-binding domain-like"/>
    <property type="match status" value="1"/>
</dbReference>
<dbReference type="PANTHER" id="PTHR43537:SF51">
    <property type="entry name" value="HTH-TYPE TRANSCRIPTIONAL REGULATOR LGOR-RELATED"/>
    <property type="match status" value="1"/>
</dbReference>
<dbReference type="Pfam" id="PF00392">
    <property type="entry name" value="GntR"/>
    <property type="match status" value="1"/>
</dbReference>
<organism evidence="5">
    <name type="scientific">Aureimonas frigidaquae</name>
    <dbReference type="NCBI Taxonomy" id="424757"/>
    <lineage>
        <taxon>Bacteria</taxon>
        <taxon>Pseudomonadati</taxon>
        <taxon>Pseudomonadota</taxon>
        <taxon>Alphaproteobacteria</taxon>
        <taxon>Hyphomicrobiales</taxon>
        <taxon>Aurantimonadaceae</taxon>
        <taxon>Aureimonas</taxon>
    </lineage>
</organism>
<dbReference type="InterPro" id="IPR011711">
    <property type="entry name" value="GntR_C"/>
</dbReference>
<dbReference type="GO" id="GO:0003677">
    <property type="term" value="F:DNA binding"/>
    <property type="evidence" value="ECO:0007669"/>
    <property type="project" value="UniProtKB-KW"/>
</dbReference>
<keyword evidence="2" id="KW-0238">DNA-binding</keyword>
<dbReference type="Gene3D" id="1.10.10.10">
    <property type="entry name" value="Winged helix-like DNA-binding domain superfamily/Winged helix DNA-binding domain"/>
    <property type="match status" value="1"/>
</dbReference>
<feature type="domain" description="HTH gntR-type" evidence="4">
    <location>
        <begin position="14"/>
        <end position="81"/>
    </location>
</feature>
<protein>
    <submittedName>
        <fullName evidence="5">Transcriptional regulator</fullName>
    </submittedName>
</protein>
<evidence type="ECO:0000256" key="2">
    <source>
        <dbReference type="ARBA" id="ARBA00023125"/>
    </source>
</evidence>
<keyword evidence="3" id="KW-0804">Transcription</keyword>
<dbReference type="SMART" id="SM00895">
    <property type="entry name" value="FCD"/>
    <property type="match status" value="1"/>
</dbReference>
<dbReference type="RefSeq" id="WP_062225975.1">
    <property type="nucleotide sequence ID" value="NZ_BBWR01000002.1"/>
</dbReference>
<dbReference type="GO" id="GO:0003700">
    <property type="term" value="F:DNA-binding transcription factor activity"/>
    <property type="evidence" value="ECO:0007669"/>
    <property type="project" value="InterPro"/>
</dbReference>
<dbReference type="CDD" id="cd07377">
    <property type="entry name" value="WHTH_GntR"/>
    <property type="match status" value="1"/>
</dbReference>
<name>A0A0P0Z3Q4_9HYPH</name>
<dbReference type="InterPro" id="IPR036390">
    <property type="entry name" value="WH_DNA-bd_sf"/>
</dbReference>
<accession>A0A0P0Z3Q4</accession>
<dbReference type="PROSITE" id="PS50949">
    <property type="entry name" value="HTH_GNTR"/>
    <property type="match status" value="1"/>
</dbReference>
<keyword evidence="1" id="KW-0805">Transcription regulation</keyword>
<dbReference type="Gene3D" id="1.20.120.530">
    <property type="entry name" value="GntR ligand-binding domain-like"/>
    <property type="match status" value="1"/>
</dbReference>
<sequence>MNIALETHSSRPGRAKSSVAFDALKRDIMLGELPEGRALTELELARRFQCSQGTVREALLQLQDEGLVIRQGHRGTQVSACTEEEAVELFRIRRMIEIRGVRQAVRAGRRTLTSDLNMLLARMIDVAKTGDELSLAALDRDFHRRLFADADLPALDPILHRCLVHNHRFKISRTEASRRDLNQTALRHEPIIAAIAAGDAEGAAEALDHHIVTIVDFGPAIFPEAHS</sequence>
<evidence type="ECO:0000256" key="3">
    <source>
        <dbReference type="ARBA" id="ARBA00023163"/>
    </source>
</evidence>
<proteinExistence type="predicted"/>
<dbReference type="SUPFAM" id="SSF46785">
    <property type="entry name" value="Winged helix' DNA-binding domain"/>
    <property type="match status" value="1"/>
</dbReference>
<reference evidence="5" key="1">
    <citation type="journal article" date="2015" name="Proc. Natl. Acad. Sci. U.S.A.">
        <title>Bacterial clade with the ribosomal RNA operon on a small plasmid rather than the chromosome.</title>
        <authorList>
            <person name="Anda M."/>
            <person name="Ohtsubo Y."/>
            <person name="Okubo T."/>
            <person name="Sugawara M."/>
            <person name="Nagata Y."/>
            <person name="Tsuda M."/>
            <person name="Minamisawa K."/>
            <person name="Mitsui H."/>
        </authorList>
    </citation>
    <scope>NUCLEOTIDE SEQUENCE</scope>
    <source>
        <strain evidence="5">JCM 14755</strain>
    </source>
</reference>
<dbReference type="AlphaFoldDB" id="A0A0P0Z3Q4"/>
<dbReference type="EMBL" id="LC066377">
    <property type="protein sequence ID" value="BAT28554.1"/>
    <property type="molecule type" value="Genomic_DNA"/>
</dbReference>
<dbReference type="InterPro" id="IPR000524">
    <property type="entry name" value="Tscrpt_reg_HTH_GntR"/>
</dbReference>